<accession>A0ABQ3N1M6</accession>
<feature type="chain" id="PRO_5045245238" description="YtkA-like domain-containing protein" evidence="1">
    <location>
        <begin position="22"/>
        <end position="299"/>
    </location>
</feature>
<gene>
    <name evidence="3" type="ORF">AM1BK_15440</name>
</gene>
<proteinExistence type="predicted"/>
<protein>
    <recommendedName>
        <fullName evidence="2">YtkA-like domain-containing protein</fullName>
    </recommendedName>
</protein>
<comment type="caution">
    <text evidence="3">The sequence shown here is derived from an EMBL/GenBank/DDBJ whole genome shotgun (WGS) entry which is preliminary data.</text>
</comment>
<evidence type="ECO:0000256" key="1">
    <source>
        <dbReference type="SAM" id="SignalP"/>
    </source>
</evidence>
<dbReference type="Pfam" id="PF13115">
    <property type="entry name" value="YtkA"/>
    <property type="match status" value="1"/>
</dbReference>
<keyword evidence="1" id="KW-0732">Signal</keyword>
<evidence type="ECO:0000313" key="4">
    <source>
        <dbReference type="Proteomes" id="UP000637074"/>
    </source>
</evidence>
<dbReference type="EMBL" id="BNDS01000005">
    <property type="protein sequence ID" value="GHH98001.1"/>
    <property type="molecule type" value="Genomic_DNA"/>
</dbReference>
<organism evidence="3 4">
    <name type="scientific">Neobacillus kokaensis</name>
    <dbReference type="NCBI Taxonomy" id="2759023"/>
    <lineage>
        <taxon>Bacteria</taxon>
        <taxon>Bacillati</taxon>
        <taxon>Bacillota</taxon>
        <taxon>Bacilli</taxon>
        <taxon>Bacillales</taxon>
        <taxon>Bacillaceae</taxon>
        <taxon>Neobacillus</taxon>
    </lineage>
</organism>
<evidence type="ECO:0000313" key="3">
    <source>
        <dbReference type="EMBL" id="GHH98001.1"/>
    </source>
</evidence>
<feature type="domain" description="YtkA-like" evidence="2">
    <location>
        <begin position="22"/>
        <end position="97"/>
    </location>
</feature>
<evidence type="ECO:0000259" key="2">
    <source>
        <dbReference type="Pfam" id="PF13115"/>
    </source>
</evidence>
<keyword evidence="4" id="KW-1185">Reference proteome</keyword>
<feature type="signal peptide" evidence="1">
    <location>
        <begin position="1"/>
        <end position="21"/>
    </location>
</feature>
<dbReference type="Proteomes" id="UP000637074">
    <property type="component" value="Unassembled WGS sequence"/>
</dbReference>
<reference evidence="3 4" key="1">
    <citation type="journal article" date="2022" name="Int. J. Syst. Evol. Microbiol.">
        <title>Neobacillus kokaensis sp. nov., isolated from soil.</title>
        <authorList>
            <person name="Yuki K."/>
            <person name="Matsubara H."/>
            <person name="Yamaguchi S."/>
        </authorList>
    </citation>
    <scope>NUCLEOTIDE SEQUENCE [LARGE SCALE GENOMIC DNA]</scope>
    <source>
        <strain evidence="3 4">LOB 377</strain>
    </source>
</reference>
<dbReference type="InterPro" id="IPR032693">
    <property type="entry name" value="YtkA-like_dom"/>
</dbReference>
<dbReference type="PROSITE" id="PS51257">
    <property type="entry name" value="PROKAR_LIPOPROTEIN"/>
    <property type="match status" value="1"/>
</dbReference>
<sequence>MKRLIYALVLLVAMLTGCSSGSNYTIKVTKEVYFQQDKASPIEIKVTDGGKAVKGLTVTAELSMANMDHGTSDVTLKEAADGVYSGEAQLPMNGKYEAAFMLVKDGDKAEKVIELNVGKPKGVAAINGKWITADDLAFYKMINQLQLAINREAANQKYSGTQLEEELAYLDSQEKLAVDENQLLTQIIRLRAMALLAEEKGHQALDLEVEKAVVQAREQYSEYDAAMKLIKEYGEDQFWDAEKTQFQMIVLSKKVQQDVLAQVKKENPKAGEQEVLYLAQQKYEELLVSQVNSLKIEIL</sequence>
<dbReference type="RefSeq" id="WP_191271431.1">
    <property type="nucleotide sequence ID" value="NZ_BNDS01000005.1"/>
</dbReference>
<name>A0ABQ3N1M6_9BACI</name>